<dbReference type="Proteomes" id="UP001565243">
    <property type="component" value="Unassembled WGS sequence"/>
</dbReference>
<gene>
    <name evidence="3" type="primary">qseG</name>
    <name evidence="3" type="ORF">AB6T85_13450</name>
</gene>
<dbReference type="InterPro" id="IPR025262">
    <property type="entry name" value="QseG"/>
</dbReference>
<feature type="region of interest" description="Disordered" evidence="1">
    <location>
        <begin position="191"/>
        <end position="219"/>
    </location>
</feature>
<feature type="chain" id="PRO_5045454442" evidence="2">
    <location>
        <begin position="21"/>
        <end position="219"/>
    </location>
</feature>
<accession>A0ABV4E9C4</accession>
<dbReference type="NCBIfam" id="NF007997">
    <property type="entry name" value="PRK10722.1"/>
    <property type="match status" value="1"/>
</dbReference>
<reference evidence="3 4" key="1">
    <citation type="submission" date="2024-07" db="EMBL/GenBank/DDBJ databases">
        <authorList>
            <person name="Hebao G."/>
        </authorList>
    </citation>
    <scope>NUCLEOTIDE SEQUENCE [LARGE SCALE GENOMIC DNA]</scope>
    <source>
        <strain evidence="3 4">ACCC 02193</strain>
    </source>
</reference>
<comment type="caution">
    <text evidence="3">The sequence shown here is derived from an EMBL/GenBank/DDBJ whole genome shotgun (WGS) entry which is preliminary data.</text>
</comment>
<dbReference type="Pfam" id="PF13942">
    <property type="entry name" value="Lipoprotein_20"/>
    <property type="match status" value="1"/>
</dbReference>
<proteinExistence type="predicted"/>
<sequence length="219" mass="24363">MGKYTAAALLAGLLAACASDAPGAKIVGHSAPVEPEAKIVDYRLVDCARIWDVEESKTSNPLYWLRATDCAARLSAADARAQARQQGGDSWQGAFKEAVLMANGNVTPVERRQYMLQLDAFSRDYPAAVRPLLQLWRDNQMAQLQLSEERTRYHHLQQTSDAQLDALRQQQATLNSELKVTRRKLDTLTDIERQLSTRRSPDGSDGHSEKNDAEKGAQR</sequence>
<protein>
    <submittedName>
        <fullName evidence="3">Two-component system QseEF-associated lipoprotein QseG</fullName>
    </submittedName>
</protein>
<evidence type="ECO:0000256" key="1">
    <source>
        <dbReference type="SAM" id="MobiDB-lite"/>
    </source>
</evidence>
<name>A0ABV4E9C4_9GAMM</name>
<evidence type="ECO:0000256" key="2">
    <source>
        <dbReference type="SAM" id="SignalP"/>
    </source>
</evidence>
<keyword evidence="2" id="KW-0732">Signal</keyword>
<feature type="signal peptide" evidence="2">
    <location>
        <begin position="1"/>
        <end position="20"/>
    </location>
</feature>
<evidence type="ECO:0000313" key="3">
    <source>
        <dbReference type="EMBL" id="MEY8771407.1"/>
    </source>
</evidence>
<evidence type="ECO:0000313" key="4">
    <source>
        <dbReference type="Proteomes" id="UP001565243"/>
    </source>
</evidence>
<dbReference type="PROSITE" id="PS51257">
    <property type="entry name" value="PROKAR_LIPOPROTEIN"/>
    <property type="match status" value="1"/>
</dbReference>
<keyword evidence="3" id="KW-0449">Lipoprotein</keyword>
<keyword evidence="4" id="KW-1185">Reference proteome</keyword>
<dbReference type="EMBL" id="JBGFFX010000007">
    <property type="protein sequence ID" value="MEY8771407.1"/>
    <property type="molecule type" value="Genomic_DNA"/>
</dbReference>
<organism evidence="3 4">
    <name type="scientific">Erwinia aeris</name>
    <dbReference type="NCBI Taxonomy" id="3239803"/>
    <lineage>
        <taxon>Bacteria</taxon>
        <taxon>Pseudomonadati</taxon>
        <taxon>Pseudomonadota</taxon>
        <taxon>Gammaproteobacteria</taxon>
        <taxon>Enterobacterales</taxon>
        <taxon>Erwiniaceae</taxon>
        <taxon>Erwinia</taxon>
    </lineage>
</organism>